<evidence type="ECO:0000313" key="2">
    <source>
        <dbReference type="EMBL" id="MBD2714506.1"/>
    </source>
</evidence>
<name>A0ABR8JFL1_9BACT</name>
<comment type="caution">
    <text evidence="2">The sequence shown here is derived from an EMBL/GenBank/DDBJ whole genome shotgun (WGS) entry which is preliminary data.</text>
</comment>
<evidence type="ECO:0000256" key="1">
    <source>
        <dbReference type="SAM" id="SignalP"/>
    </source>
</evidence>
<dbReference type="EMBL" id="JACWZZ010000001">
    <property type="protein sequence ID" value="MBD2714506.1"/>
    <property type="molecule type" value="Genomic_DNA"/>
</dbReference>
<dbReference type="RefSeq" id="WP_190783548.1">
    <property type="nucleotide sequence ID" value="NZ_JACWZZ010000001.1"/>
</dbReference>
<evidence type="ECO:0008006" key="4">
    <source>
        <dbReference type="Google" id="ProtNLM"/>
    </source>
</evidence>
<reference evidence="2 3" key="1">
    <citation type="submission" date="2020-09" db="EMBL/GenBank/DDBJ databases">
        <authorList>
            <person name="Kim M.K."/>
        </authorList>
    </citation>
    <scope>NUCLEOTIDE SEQUENCE [LARGE SCALE GENOMIC DNA]</scope>
    <source>
        <strain evidence="2 3">BT646</strain>
    </source>
</reference>
<keyword evidence="1" id="KW-0732">Signal</keyword>
<keyword evidence="3" id="KW-1185">Reference proteome</keyword>
<evidence type="ECO:0000313" key="3">
    <source>
        <dbReference type="Proteomes" id="UP000642468"/>
    </source>
</evidence>
<dbReference type="PROSITE" id="PS51257">
    <property type="entry name" value="PROKAR_LIPOPROTEIN"/>
    <property type="match status" value="1"/>
</dbReference>
<gene>
    <name evidence="2" type="ORF">IC231_05625</name>
</gene>
<accession>A0ABR8JFL1</accession>
<sequence>MQKALIVLLLAPCLLAGCRVNKAVPLARELPESPRGVELVQLDKRKIPLQQGELLALTPDTAYVLTTQGQVLPIPKNAIEAAQLNIALTSNQPASLRGWAGLTNLLTLSHGLFMVFTLPLNIGITSAVGTGAGRAYQVDYPQQINWEEMNKFARFPQGLPRGVPLSQLR</sequence>
<organism evidence="2 3">
    <name type="scientific">Hymenobacter duratus</name>
    <dbReference type="NCBI Taxonomy" id="2771356"/>
    <lineage>
        <taxon>Bacteria</taxon>
        <taxon>Pseudomonadati</taxon>
        <taxon>Bacteroidota</taxon>
        <taxon>Cytophagia</taxon>
        <taxon>Cytophagales</taxon>
        <taxon>Hymenobacteraceae</taxon>
        <taxon>Hymenobacter</taxon>
    </lineage>
</organism>
<feature type="chain" id="PRO_5045086050" description="Lipoprotein" evidence="1">
    <location>
        <begin position="24"/>
        <end position="169"/>
    </location>
</feature>
<feature type="signal peptide" evidence="1">
    <location>
        <begin position="1"/>
        <end position="23"/>
    </location>
</feature>
<proteinExistence type="predicted"/>
<protein>
    <recommendedName>
        <fullName evidence="4">Lipoprotein</fullName>
    </recommendedName>
</protein>
<dbReference type="Proteomes" id="UP000642468">
    <property type="component" value="Unassembled WGS sequence"/>
</dbReference>